<evidence type="ECO:0000313" key="3">
    <source>
        <dbReference type="Proteomes" id="UP000250235"/>
    </source>
</evidence>
<dbReference type="EMBL" id="KQ997542">
    <property type="protein sequence ID" value="KZV44056.1"/>
    <property type="molecule type" value="Genomic_DNA"/>
</dbReference>
<sequence>MSTTGYETPSSACTRRPDEIGTDGFSSKDWPEQFPANSGGGGGGVRRGREAAPFALGLGFNCVMS</sequence>
<dbReference type="AlphaFoldDB" id="A0A2Z7CH31"/>
<evidence type="ECO:0000256" key="1">
    <source>
        <dbReference type="SAM" id="MobiDB-lite"/>
    </source>
</evidence>
<feature type="region of interest" description="Disordered" evidence="1">
    <location>
        <begin position="1"/>
        <end position="49"/>
    </location>
</feature>
<protein>
    <submittedName>
        <fullName evidence="2">Uncharacterized protein</fullName>
    </submittedName>
</protein>
<name>A0A2Z7CH31_9LAMI</name>
<dbReference type="Proteomes" id="UP000250235">
    <property type="component" value="Unassembled WGS sequence"/>
</dbReference>
<proteinExistence type="predicted"/>
<accession>A0A2Z7CH31</accession>
<feature type="compositionally biased region" description="Polar residues" evidence="1">
    <location>
        <begin position="1"/>
        <end position="13"/>
    </location>
</feature>
<evidence type="ECO:0000313" key="2">
    <source>
        <dbReference type="EMBL" id="KZV44056.1"/>
    </source>
</evidence>
<gene>
    <name evidence="2" type="ORF">F511_27078</name>
</gene>
<organism evidence="2 3">
    <name type="scientific">Dorcoceras hygrometricum</name>
    <dbReference type="NCBI Taxonomy" id="472368"/>
    <lineage>
        <taxon>Eukaryota</taxon>
        <taxon>Viridiplantae</taxon>
        <taxon>Streptophyta</taxon>
        <taxon>Embryophyta</taxon>
        <taxon>Tracheophyta</taxon>
        <taxon>Spermatophyta</taxon>
        <taxon>Magnoliopsida</taxon>
        <taxon>eudicotyledons</taxon>
        <taxon>Gunneridae</taxon>
        <taxon>Pentapetalae</taxon>
        <taxon>asterids</taxon>
        <taxon>lamiids</taxon>
        <taxon>Lamiales</taxon>
        <taxon>Gesneriaceae</taxon>
        <taxon>Didymocarpoideae</taxon>
        <taxon>Trichosporeae</taxon>
        <taxon>Loxocarpinae</taxon>
        <taxon>Dorcoceras</taxon>
    </lineage>
</organism>
<keyword evidence="3" id="KW-1185">Reference proteome</keyword>
<reference evidence="2 3" key="1">
    <citation type="journal article" date="2015" name="Proc. Natl. Acad. Sci. U.S.A.">
        <title>The resurrection genome of Boea hygrometrica: A blueprint for survival of dehydration.</title>
        <authorList>
            <person name="Xiao L."/>
            <person name="Yang G."/>
            <person name="Zhang L."/>
            <person name="Yang X."/>
            <person name="Zhao S."/>
            <person name="Ji Z."/>
            <person name="Zhou Q."/>
            <person name="Hu M."/>
            <person name="Wang Y."/>
            <person name="Chen M."/>
            <person name="Xu Y."/>
            <person name="Jin H."/>
            <person name="Xiao X."/>
            <person name="Hu G."/>
            <person name="Bao F."/>
            <person name="Hu Y."/>
            <person name="Wan P."/>
            <person name="Li L."/>
            <person name="Deng X."/>
            <person name="Kuang T."/>
            <person name="Xiang C."/>
            <person name="Zhu J.K."/>
            <person name="Oliver M.J."/>
            <person name="He Y."/>
        </authorList>
    </citation>
    <scope>NUCLEOTIDE SEQUENCE [LARGE SCALE GENOMIC DNA]</scope>
    <source>
        <strain evidence="3">cv. XS01</strain>
    </source>
</reference>